<organism evidence="1 2">
    <name type="scientific">Mauremys mutica</name>
    <name type="common">yellowpond turtle</name>
    <dbReference type="NCBI Taxonomy" id="74926"/>
    <lineage>
        <taxon>Eukaryota</taxon>
        <taxon>Metazoa</taxon>
        <taxon>Chordata</taxon>
        <taxon>Craniata</taxon>
        <taxon>Vertebrata</taxon>
        <taxon>Euteleostomi</taxon>
        <taxon>Archelosauria</taxon>
        <taxon>Testudinata</taxon>
        <taxon>Testudines</taxon>
        <taxon>Cryptodira</taxon>
        <taxon>Durocryptodira</taxon>
        <taxon>Testudinoidea</taxon>
        <taxon>Geoemydidae</taxon>
        <taxon>Geoemydinae</taxon>
        <taxon>Mauremys</taxon>
    </lineage>
</organism>
<protein>
    <submittedName>
        <fullName evidence="1">Uncharacterized protein</fullName>
    </submittedName>
</protein>
<accession>A0A9D4B1K3</accession>
<evidence type="ECO:0000313" key="2">
    <source>
        <dbReference type="Proteomes" id="UP000827986"/>
    </source>
</evidence>
<dbReference type="EMBL" id="JAHDVG010000474">
    <property type="protein sequence ID" value="KAH1177329.1"/>
    <property type="molecule type" value="Genomic_DNA"/>
</dbReference>
<name>A0A9D4B1K3_9SAUR</name>
<dbReference type="Proteomes" id="UP000827986">
    <property type="component" value="Unassembled WGS sequence"/>
</dbReference>
<proteinExistence type="predicted"/>
<gene>
    <name evidence="1" type="ORF">KIL84_011031</name>
</gene>
<sequence>MACWFQKQVLFKAPNVGFISLAAEIVFTYFHGVTERVCCTNKPYISLVTLALGEGCWHDSSDGRGWTAVSSALGHEKAFLFLPLRLSTRNLDAKVMLIGRTRAATGANLGEF</sequence>
<dbReference type="AlphaFoldDB" id="A0A9D4B1K3"/>
<reference evidence="1" key="1">
    <citation type="submission" date="2021-09" db="EMBL/GenBank/DDBJ databases">
        <title>The genome of Mauremys mutica provides insights into the evolution of semi-aquatic lifestyle.</title>
        <authorList>
            <person name="Gong S."/>
            <person name="Gao Y."/>
        </authorList>
    </citation>
    <scope>NUCLEOTIDE SEQUENCE</scope>
    <source>
        <strain evidence="1">MM-2020</strain>
        <tissue evidence="1">Muscle</tissue>
    </source>
</reference>
<comment type="caution">
    <text evidence="1">The sequence shown here is derived from an EMBL/GenBank/DDBJ whole genome shotgun (WGS) entry which is preliminary data.</text>
</comment>
<keyword evidence="2" id="KW-1185">Reference proteome</keyword>
<evidence type="ECO:0000313" key="1">
    <source>
        <dbReference type="EMBL" id="KAH1177329.1"/>
    </source>
</evidence>